<organism evidence="3 4">
    <name type="scientific">Candidatus Magasanikbacteria bacterium CG10_big_fil_rev_8_21_14_0_10_43_6</name>
    <dbReference type="NCBI Taxonomy" id="1974650"/>
    <lineage>
        <taxon>Bacteria</taxon>
        <taxon>Candidatus Magasanikiibacteriota</taxon>
    </lineage>
</organism>
<evidence type="ECO:0000313" key="3">
    <source>
        <dbReference type="EMBL" id="PIT86817.1"/>
    </source>
</evidence>
<feature type="compositionally biased region" description="Basic and acidic residues" evidence="1">
    <location>
        <begin position="10"/>
        <end position="22"/>
    </location>
</feature>
<proteinExistence type="predicted"/>
<keyword evidence="2" id="KW-1133">Transmembrane helix</keyword>
<dbReference type="EMBL" id="PFBZ01000045">
    <property type="protein sequence ID" value="PIT86817.1"/>
    <property type="molecule type" value="Genomic_DNA"/>
</dbReference>
<dbReference type="Proteomes" id="UP000229362">
    <property type="component" value="Unassembled WGS sequence"/>
</dbReference>
<accession>A0A2M6W1Z0</accession>
<feature type="transmembrane region" description="Helical" evidence="2">
    <location>
        <begin position="138"/>
        <end position="159"/>
    </location>
</feature>
<name>A0A2M6W1Z0_9BACT</name>
<evidence type="ECO:0000256" key="2">
    <source>
        <dbReference type="SAM" id="Phobius"/>
    </source>
</evidence>
<comment type="caution">
    <text evidence="3">The sequence shown here is derived from an EMBL/GenBank/DDBJ whole genome shotgun (WGS) entry which is preliminary data.</text>
</comment>
<dbReference type="AlphaFoldDB" id="A0A2M6W1Z0"/>
<evidence type="ECO:0000313" key="4">
    <source>
        <dbReference type="Proteomes" id="UP000229362"/>
    </source>
</evidence>
<keyword evidence="2" id="KW-0812">Transmembrane</keyword>
<evidence type="ECO:0000256" key="1">
    <source>
        <dbReference type="SAM" id="MobiDB-lite"/>
    </source>
</evidence>
<gene>
    <name evidence="3" type="ORF">COU33_01045</name>
</gene>
<protein>
    <submittedName>
        <fullName evidence="3">Uncharacterized protein</fullName>
    </submittedName>
</protein>
<reference evidence="4" key="1">
    <citation type="submission" date="2017-09" db="EMBL/GenBank/DDBJ databases">
        <title>Depth-based differentiation of microbial function through sediment-hosted aquifers and enrichment of novel symbionts in the deep terrestrial subsurface.</title>
        <authorList>
            <person name="Probst A.J."/>
            <person name="Ladd B."/>
            <person name="Jarett J.K."/>
            <person name="Geller-Mcgrath D.E."/>
            <person name="Sieber C.M.K."/>
            <person name="Emerson J.B."/>
            <person name="Anantharaman K."/>
            <person name="Thomas B.C."/>
            <person name="Malmstrom R."/>
            <person name="Stieglmeier M."/>
            <person name="Klingl A."/>
            <person name="Woyke T."/>
            <person name="Ryan C.M."/>
            <person name="Banfield J.F."/>
        </authorList>
    </citation>
    <scope>NUCLEOTIDE SEQUENCE [LARGE SCALE GENOMIC DNA]</scope>
</reference>
<feature type="region of interest" description="Disordered" evidence="1">
    <location>
        <begin position="1"/>
        <end position="22"/>
    </location>
</feature>
<sequence length="160" mass="17785">MTQSPLRQPLESDERSRGVFRDVSKKEPMVQLGGILGEVIQQAVKKTGVNVGEQPLPHGDDTNANGIPDAYERTDIPADYKLTDDPRYQLATPLQKLFSRFVSMWVPNLHRLKDVNQLQSEGHLPAGTRQAGSCLTSILFFVFLSPIIVIVLILAFLFIG</sequence>
<keyword evidence="2" id="KW-0472">Membrane</keyword>